<sequence length="296" mass="32822">MKKTMSPLRLTLLILMGLFLCWFKQGTAFGAEEQFAAKLAENRRFNEGCLRCHGAIGLKTKMDGKIVSLYVDEGEYLVSQHGTNRCTTCHRDITEYPHTGALTGEKMRVAIDNNCRDCHKDVTAVYSNSVHNGKVRCSACHGVHNIRKKEDALALVAKQQIPHTCTAAGCHSGRIKESYEESFHGKAVLLGSQKAASCVDCHGSHEIKGPGMAASPVSKTNTPKTCAKCHFKPEVNFAAGKEHFLLEKEGEGAPMYYTLKFFVWLTIIVVTLLIIHMQLELYRKLRNALASGEQQH</sequence>
<gene>
    <name evidence="4" type="ORF">SAMN02745885_00603</name>
</gene>
<dbReference type="SUPFAM" id="SSF48695">
    <property type="entry name" value="Multiheme cytochromes"/>
    <property type="match status" value="1"/>
</dbReference>
<evidence type="ECO:0000313" key="5">
    <source>
        <dbReference type="Proteomes" id="UP000189933"/>
    </source>
</evidence>
<dbReference type="InterPro" id="IPR051829">
    <property type="entry name" value="Multiheme_Cytochr_ET"/>
</dbReference>
<dbReference type="InterPro" id="IPR010177">
    <property type="entry name" value="Paired_CXXCH_1"/>
</dbReference>
<keyword evidence="5" id="KW-1185">Reference proteome</keyword>
<dbReference type="AlphaFoldDB" id="A0A1T4MJ82"/>
<protein>
    <submittedName>
        <fullName evidence="4">Doubled CXXCH motif (Paired_CXXCH_1)</fullName>
    </submittedName>
</protein>
<name>A0A1T4MJ82_9FIRM</name>
<dbReference type="PANTHER" id="PTHR35038">
    <property type="entry name" value="DISSIMILATORY SULFITE REDUCTASE SIRA"/>
    <property type="match status" value="1"/>
</dbReference>
<dbReference type="InterPro" id="IPR036280">
    <property type="entry name" value="Multihaem_cyt_sf"/>
</dbReference>
<keyword evidence="1" id="KW-0732">Signal</keyword>
<dbReference type="Gene3D" id="1.10.780.10">
    <property type="entry name" value="Hydroxylamine Oxidoreductase, Chain A, domain 1"/>
    <property type="match status" value="1"/>
</dbReference>
<dbReference type="Proteomes" id="UP000189933">
    <property type="component" value="Unassembled WGS sequence"/>
</dbReference>
<evidence type="ECO:0000256" key="2">
    <source>
        <dbReference type="SAM" id="Phobius"/>
    </source>
</evidence>
<feature type="transmembrane region" description="Helical" evidence="2">
    <location>
        <begin position="261"/>
        <end position="279"/>
    </location>
</feature>
<reference evidence="5" key="1">
    <citation type="submission" date="2017-02" db="EMBL/GenBank/DDBJ databases">
        <authorList>
            <person name="Varghese N."/>
            <person name="Submissions S."/>
        </authorList>
    </citation>
    <scope>NUCLEOTIDE SEQUENCE [LARGE SCALE GENOMIC DNA]</scope>
    <source>
        <strain evidence="5">DSM 16521</strain>
    </source>
</reference>
<dbReference type="Gene3D" id="3.90.10.10">
    <property type="entry name" value="Cytochrome C3"/>
    <property type="match status" value="1"/>
</dbReference>
<feature type="domain" description="Doubled CXXCH motif" evidence="3">
    <location>
        <begin position="195"/>
        <end position="230"/>
    </location>
</feature>
<proteinExistence type="predicted"/>
<organism evidence="4 5">
    <name type="scientific">Carboxydocella sporoproducens DSM 16521</name>
    <dbReference type="NCBI Taxonomy" id="1121270"/>
    <lineage>
        <taxon>Bacteria</taxon>
        <taxon>Bacillati</taxon>
        <taxon>Bacillota</taxon>
        <taxon>Clostridia</taxon>
        <taxon>Eubacteriales</taxon>
        <taxon>Clostridiales Family XVI. Incertae Sedis</taxon>
        <taxon>Carboxydocella</taxon>
    </lineage>
</organism>
<dbReference type="Pfam" id="PF09699">
    <property type="entry name" value="Paired_CXXCH_1"/>
    <property type="match status" value="1"/>
</dbReference>
<evidence type="ECO:0000313" key="4">
    <source>
        <dbReference type="EMBL" id="SJZ67022.1"/>
    </source>
</evidence>
<keyword evidence="2" id="KW-0812">Transmembrane</keyword>
<dbReference type="RefSeq" id="WP_078664729.1">
    <property type="nucleotide sequence ID" value="NZ_FUXM01000004.1"/>
</dbReference>
<accession>A0A1T4MJ82</accession>
<evidence type="ECO:0000256" key="1">
    <source>
        <dbReference type="ARBA" id="ARBA00022729"/>
    </source>
</evidence>
<dbReference type="EMBL" id="FUXM01000004">
    <property type="protein sequence ID" value="SJZ67022.1"/>
    <property type="molecule type" value="Genomic_DNA"/>
</dbReference>
<evidence type="ECO:0000259" key="3">
    <source>
        <dbReference type="Pfam" id="PF09699"/>
    </source>
</evidence>
<keyword evidence="2" id="KW-0472">Membrane</keyword>
<keyword evidence="2" id="KW-1133">Transmembrane helix</keyword>